<organism evidence="1">
    <name type="scientific">Lygus hesperus</name>
    <name type="common">Western plant bug</name>
    <dbReference type="NCBI Taxonomy" id="30085"/>
    <lineage>
        <taxon>Eukaryota</taxon>
        <taxon>Metazoa</taxon>
        <taxon>Ecdysozoa</taxon>
        <taxon>Arthropoda</taxon>
        <taxon>Hexapoda</taxon>
        <taxon>Insecta</taxon>
        <taxon>Pterygota</taxon>
        <taxon>Neoptera</taxon>
        <taxon>Paraneoptera</taxon>
        <taxon>Hemiptera</taxon>
        <taxon>Heteroptera</taxon>
        <taxon>Panheteroptera</taxon>
        <taxon>Cimicomorpha</taxon>
        <taxon>Miridae</taxon>
        <taxon>Mirini</taxon>
        <taxon>Lygus</taxon>
    </lineage>
</organism>
<dbReference type="EMBL" id="GBHO01038936">
    <property type="protein sequence ID" value="JAG04668.1"/>
    <property type="molecule type" value="Transcribed_RNA"/>
</dbReference>
<dbReference type="AlphaFoldDB" id="A0A0A9WDU1"/>
<reference evidence="1" key="2">
    <citation type="submission" date="2014-07" db="EMBL/GenBank/DDBJ databases">
        <authorList>
            <person name="Hull J."/>
        </authorList>
    </citation>
    <scope>NUCLEOTIDE SEQUENCE</scope>
</reference>
<dbReference type="EMBL" id="GDHC01000823">
    <property type="protein sequence ID" value="JAQ17806.1"/>
    <property type="molecule type" value="Transcribed_RNA"/>
</dbReference>
<protein>
    <submittedName>
        <fullName evidence="1">Uncharacterized protein C4D7.07c</fullName>
    </submittedName>
</protein>
<sequence length="343" mass="37199">MGGIHYCSLLSYCFRIWNLRFTVSQPPLSLSRSSLFHGAIPPDDVTFTQSGVYCVTFDTLRPTTLTAPHPSVFNLIQDPQRSQLTTYPFTLVCVAVDFADITAVQRAVVDALTHCHYDSFAISITTFLTSNSVTSVCNSSPYPLPGAMYVYAGEGGWLSATSGPTAVDTAIYVRSGSHTTAFLQLYSPTAPSFYLQPLGIYVALHDDTGWDYAAPIDIFILATYGTGVSRLPCAPFHSVPNIQFCNLTRTTKLSLRISAYLNSNSLQLGNQIHIGAAADDLHPPYSPIQLMRNSIVVADTDIFAMILAYDIHFLPVAVFQITDFHGSIVSNGSVSNGSVSSPL</sequence>
<evidence type="ECO:0000313" key="1">
    <source>
        <dbReference type="EMBL" id="JAG04668.1"/>
    </source>
</evidence>
<proteinExistence type="predicted"/>
<accession>A0A0A9WDU1</accession>
<reference evidence="3" key="3">
    <citation type="journal article" date="2016" name="Gigascience">
        <title>De novo construction of an expanded transcriptome assembly for the western tarnished plant bug, Lygus hesperus.</title>
        <authorList>
            <person name="Tassone E.E."/>
            <person name="Geib S.M."/>
            <person name="Hall B."/>
            <person name="Fabrick J.A."/>
            <person name="Brent C.S."/>
            <person name="Hull J.J."/>
        </authorList>
    </citation>
    <scope>NUCLEOTIDE SEQUENCE</scope>
</reference>
<evidence type="ECO:0000313" key="2">
    <source>
        <dbReference type="EMBL" id="JAG04669.1"/>
    </source>
</evidence>
<evidence type="ECO:0000313" key="3">
    <source>
        <dbReference type="EMBL" id="JAQ17806.1"/>
    </source>
</evidence>
<dbReference type="EMBL" id="GBHO01038935">
    <property type="protein sequence ID" value="JAG04669.1"/>
    <property type="molecule type" value="Transcribed_RNA"/>
</dbReference>
<reference evidence="1" key="1">
    <citation type="journal article" date="2014" name="PLoS ONE">
        <title>Transcriptome-Based Identification of ABC Transporters in the Western Tarnished Plant Bug Lygus hesperus.</title>
        <authorList>
            <person name="Hull J.J."/>
            <person name="Chaney K."/>
            <person name="Geib S.M."/>
            <person name="Fabrick J.A."/>
            <person name="Brent C.S."/>
            <person name="Walsh D."/>
            <person name="Lavine L.C."/>
        </authorList>
    </citation>
    <scope>NUCLEOTIDE SEQUENCE</scope>
</reference>
<name>A0A0A9WDU1_LYGHE</name>
<gene>
    <name evidence="1" type="ORF">CM83_14024</name>
    <name evidence="2" type="ORF">CM83_14030</name>
    <name evidence="3" type="ORF">g.32396</name>
</gene>